<evidence type="ECO:0000313" key="2">
    <source>
        <dbReference type="Proteomes" id="UP001407347"/>
    </source>
</evidence>
<evidence type="ECO:0000313" key="1">
    <source>
        <dbReference type="EMBL" id="MEN3238315.1"/>
    </source>
</evidence>
<organism evidence="1 2">
    <name type="scientific">Methylobacterium ajmalii</name>
    <dbReference type="NCBI Taxonomy" id="2738439"/>
    <lineage>
        <taxon>Bacteria</taxon>
        <taxon>Pseudomonadati</taxon>
        <taxon>Pseudomonadota</taxon>
        <taxon>Alphaproteobacteria</taxon>
        <taxon>Hyphomicrobiales</taxon>
        <taxon>Methylobacteriaceae</taxon>
        <taxon>Methylobacterium</taxon>
    </lineage>
</organism>
<protein>
    <submittedName>
        <fullName evidence="1">Uncharacterized protein</fullName>
    </submittedName>
</protein>
<dbReference type="RefSeq" id="WP_346013611.1">
    <property type="nucleotide sequence ID" value="NZ_JAQYXP010000005.1"/>
</dbReference>
<dbReference type="EMBL" id="JAQYXP010000005">
    <property type="protein sequence ID" value="MEN3238315.1"/>
    <property type="molecule type" value="Genomic_DNA"/>
</dbReference>
<sequence>MAKTATAPSFPATFDAAVITGGYQTETCWNAYVNRDTLCVWEFDDWLPRGKIVERYSDWMQARFTKYKGTPDQPRTWGDAGNLIHHALRLGIVEEQAGPDGERGWRLLHRELRWIVEGTGHRKRAVQVLGLPPAAQAARDRKEEALAKLRATLDRKARAKAGPEIARLVESTLRYDPDTVVPERWNTRGPVPAWTVGTRLDACAGVVREAHHAAEIDRHAVTDWIRALKHEQCCAMGRPRRRAAERAAQSPHAEIPEDDTAALEALL</sequence>
<reference evidence="1 2" key="1">
    <citation type="journal article" date="2023" name="PLoS ONE">
        <title>Complete genome assembly of Hawai'i environmental nontuberculous mycobacteria reveals unexpected co-isolation with methylobacteria.</title>
        <authorList>
            <person name="Hendrix J."/>
            <person name="Epperson L.E."/>
            <person name="Tong E.I."/>
            <person name="Chan Y.L."/>
            <person name="Hasan N.A."/>
            <person name="Dawrs S.N."/>
            <person name="Norton G.J."/>
            <person name="Virdi R."/>
            <person name="Crooks J.L."/>
            <person name="Chan E.D."/>
            <person name="Honda J.R."/>
            <person name="Strong M."/>
        </authorList>
    </citation>
    <scope>NUCLEOTIDE SEQUENCE [LARGE SCALE GENOMIC DNA]</scope>
    <source>
        <strain evidence="1 2">NJH_HI04-1</strain>
    </source>
</reference>
<gene>
    <name evidence="1" type="ORF">PUR29_33240</name>
</gene>
<accession>A0ABV0A627</accession>
<comment type="caution">
    <text evidence="1">The sequence shown here is derived from an EMBL/GenBank/DDBJ whole genome shotgun (WGS) entry which is preliminary data.</text>
</comment>
<dbReference type="Proteomes" id="UP001407347">
    <property type="component" value="Unassembled WGS sequence"/>
</dbReference>
<name>A0ABV0A627_9HYPH</name>
<proteinExistence type="predicted"/>
<keyword evidence="2" id="KW-1185">Reference proteome</keyword>